<keyword evidence="5 11" id="KW-0460">Magnesium</keyword>
<dbReference type="OrthoDB" id="164951at2"/>
<proteinExistence type="inferred from homology"/>
<dbReference type="Gene3D" id="3.90.950.10">
    <property type="match status" value="1"/>
</dbReference>
<dbReference type="PANTHER" id="PTHR34699">
    <property type="match status" value="1"/>
</dbReference>
<evidence type="ECO:0000256" key="11">
    <source>
        <dbReference type="HAMAP-Rule" id="MF_00648"/>
    </source>
</evidence>
<evidence type="ECO:0000256" key="9">
    <source>
        <dbReference type="ARBA" id="ARBA00048781"/>
    </source>
</evidence>
<keyword evidence="6 11" id="KW-0546">Nucleotide metabolism</keyword>
<protein>
    <recommendedName>
        <fullName evidence="11">Probable inosine/xanthosine triphosphatase</fullName>
        <shortName evidence="11">ITPase/XTPase</shortName>
        <ecNumber evidence="11">3.6.1.73</ecNumber>
    </recommendedName>
    <alternativeName>
        <fullName evidence="11">Non-canonical purine NTP phosphatase</fullName>
    </alternativeName>
    <alternativeName>
        <fullName evidence="11">Non-standard purine NTP phosphatase</fullName>
    </alternativeName>
    <alternativeName>
        <fullName evidence="11">Nucleoside-triphosphate phosphatase</fullName>
        <shortName evidence="11">NTPase</shortName>
    </alternativeName>
</protein>
<name>A0A4R3MUU6_9BACI</name>
<comment type="function">
    <text evidence="11">Phosphatase that hydrolyzes non-canonical purine nucleotides such as XTP and ITP to their respective diphosphate derivatives. Probably excludes non-canonical purines from DNA/RNA precursor pool, thus preventing their incorporation into DNA/RNA and avoiding chromosomal lesions.</text>
</comment>
<dbReference type="RefSeq" id="WP_132372341.1">
    <property type="nucleotide sequence ID" value="NZ_SMAN01000016.1"/>
</dbReference>
<evidence type="ECO:0000259" key="12">
    <source>
        <dbReference type="Pfam" id="PF01931"/>
    </source>
</evidence>
<evidence type="ECO:0000256" key="1">
    <source>
        <dbReference type="ARBA" id="ARBA00001936"/>
    </source>
</evidence>
<keyword evidence="3 11" id="KW-0547">Nucleotide-binding</keyword>
<evidence type="ECO:0000313" key="13">
    <source>
        <dbReference type="EMBL" id="TCT19915.1"/>
    </source>
</evidence>
<organism evidence="13 14">
    <name type="scientific">Melghiribacillus thermohalophilus</name>
    <dbReference type="NCBI Taxonomy" id="1324956"/>
    <lineage>
        <taxon>Bacteria</taxon>
        <taxon>Bacillati</taxon>
        <taxon>Bacillota</taxon>
        <taxon>Bacilli</taxon>
        <taxon>Bacillales</taxon>
        <taxon>Bacillaceae</taxon>
        <taxon>Melghiribacillus</taxon>
    </lineage>
</organism>
<comment type="caution">
    <text evidence="13">The sequence shown here is derived from an EMBL/GenBank/DDBJ whole genome shotgun (WGS) entry which is preliminary data.</text>
</comment>
<dbReference type="EC" id="3.6.1.73" evidence="11"/>
<dbReference type="Pfam" id="PF01931">
    <property type="entry name" value="NTPase_I-T"/>
    <property type="match status" value="1"/>
</dbReference>
<dbReference type="InterPro" id="IPR026533">
    <property type="entry name" value="NTPase/PRRC1"/>
</dbReference>
<keyword evidence="2 11" id="KW-0479">Metal-binding</keyword>
<dbReference type="InterPro" id="IPR002786">
    <property type="entry name" value="Non_canon_purine_NTPase"/>
</dbReference>
<dbReference type="SUPFAM" id="SSF52972">
    <property type="entry name" value="ITPase-like"/>
    <property type="match status" value="1"/>
</dbReference>
<evidence type="ECO:0000256" key="2">
    <source>
        <dbReference type="ARBA" id="ARBA00022723"/>
    </source>
</evidence>
<dbReference type="GO" id="GO:0103023">
    <property type="term" value="F:ITPase activity"/>
    <property type="evidence" value="ECO:0007669"/>
    <property type="project" value="UniProtKB-EC"/>
</dbReference>
<comment type="caution">
    <text evidence="11">Lacks conserved residue(s) required for the propagation of feature annotation.</text>
</comment>
<evidence type="ECO:0000256" key="6">
    <source>
        <dbReference type="ARBA" id="ARBA00023080"/>
    </source>
</evidence>
<comment type="catalytic activity">
    <reaction evidence="8 11">
        <text>ITP + H2O = IDP + phosphate + H(+)</text>
        <dbReference type="Rhea" id="RHEA:28330"/>
        <dbReference type="ChEBI" id="CHEBI:15377"/>
        <dbReference type="ChEBI" id="CHEBI:15378"/>
        <dbReference type="ChEBI" id="CHEBI:43474"/>
        <dbReference type="ChEBI" id="CHEBI:58280"/>
        <dbReference type="ChEBI" id="CHEBI:61402"/>
        <dbReference type="EC" id="3.6.1.73"/>
    </reaction>
</comment>
<keyword evidence="4 11" id="KW-0378">Hydrolase</keyword>
<dbReference type="InterPro" id="IPR050299">
    <property type="entry name" value="YjjX_NTPase"/>
</dbReference>
<comment type="cofactor">
    <cofactor evidence="1">
        <name>Mn(2+)</name>
        <dbReference type="ChEBI" id="CHEBI:29035"/>
    </cofactor>
</comment>
<keyword evidence="7 11" id="KW-0464">Manganese</keyword>
<dbReference type="EMBL" id="SMAN01000016">
    <property type="protein sequence ID" value="TCT19915.1"/>
    <property type="molecule type" value="Genomic_DNA"/>
</dbReference>
<dbReference type="NCBIfam" id="NF002850">
    <property type="entry name" value="PRK03114.1"/>
    <property type="match status" value="1"/>
</dbReference>
<evidence type="ECO:0000256" key="4">
    <source>
        <dbReference type="ARBA" id="ARBA00022801"/>
    </source>
</evidence>
<comment type="cofactor">
    <cofactor evidence="11">
        <name>Mg(2+)</name>
        <dbReference type="ChEBI" id="CHEBI:18420"/>
    </cofactor>
    <cofactor evidence="11">
        <name>Mn(2+)</name>
        <dbReference type="ChEBI" id="CHEBI:29035"/>
    </cofactor>
    <text evidence="11">Binds 1 divalent metal cation per subunit; can use either Mg(2+) or Mn(2+).</text>
</comment>
<dbReference type="HAMAP" id="MF_00648">
    <property type="entry name" value="Non_canon_purine_NTPase_YjjX"/>
    <property type="match status" value="1"/>
</dbReference>
<evidence type="ECO:0000256" key="8">
    <source>
        <dbReference type="ARBA" id="ARBA00048174"/>
    </source>
</evidence>
<feature type="binding site" evidence="11">
    <location>
        <position position="61"/>
    </location>
    <ligand>
        <name>Mg(2+)</name>
        <dbReference type="ChEBI" id="CHEBI:18420"/>
    </ligand>
</feature>
<accession>A0A4R3MUU6</accession>
<evidence type="ECO:0000313" key="14">
    <source>
        <dbReference type="Proteomes" id="UP000294650"/>
    </source>
</evidence>
<feature type="domain" description="Non-canonical purine NTP phosphatase/PRRC1" evidence="12">
    <location>
        <begin position="6"/>
        <end position="155"/>
    </location>
</feature>
<evidence type="ECO:0000256" key="3">
    <source>
        <dbReference type="ARBA" id="ARBA00022741"/>
    </source>
</evidence>
<sequence length="174" mass="19274">MKVLVGSNNPAKVNAVQKVFPNEQVEGVKVSSNVSLQPFSDEETLEGAINRARQCAQMDKDVIGIGLEGGVMELEGRLYVCNWGALADEKGNLYTAGGARIALPDEIAKELKRGKELGDIMDEYTKKQNVKHHEGAIGIFTNHLVDRETMFMHVVQLLRGQMEFTLIRTKNGFK</sequence>
<dbReference type="Proteomes" id="UP000294650">
    <property type="component" value="Unassembled WGS sequence"/>
</dbReference>
<dbReference type="GO" id="GO:0046872">
    <property type="term" value="F:metal ion binding"/>
    <property type="evidence" value="ECO:0007669"/>
    <property type="project" value="UniProtKB-KW"/>
</dbReference>
<comment type="similarity">
    <text evidence="10 11">Belongs to the YjjX NTPase family.</text>
</comment>
<dbReference type="AlphaFoldDB" id="A0A4R3MUU6"/>
<reference evidence="13 14" key="1">
    <citation type="submission" date="2019-03" db="EMBL/GenBank/DDBJ databases">
        <title>Genomic Encyclopedia of Type Strains, Phase IV (KMG-IV): sequencing the most valuable type-strain genomes for metagenomic binning, comparative biology and taxonomic classification.</title>
        <authorList>
            <person name="Goeker M."/>
        </authorList>
    </citation>
    <scope>NUCLEOTIDE SEQUENCE [LARGE SCALE GENOMIC DNA]</scope>
    <source>
        <strain evidence="13 14">DSM 25894</strain>
    </source>
</reference>
<evidence type="ECO:0000256" key="5">
    <source>
        <dbReference type="ARBA" id="ARBA00022842"/>
    </source>
</evidence>
<comment type="catalytic activity">
    <reaction evidence="9 11">
        <text>XTP + H2O = XDP + phosphate + H(+)</text>
        <dbReference type="Rhea" id="RHEA:28406"/>
        <dbReference type="ChEBI" id="CHEBI:15377"/>
        <dbReference type="ChEBI" id="CHEBI:15378"/>
        <dbReference type="ChEBI" id="CHEBI:43474"/>
        <dbReference type="ChEBI" id="CHEBI:59884"/>
        <dbReference type="ChEBI" id="CHEBI:61314"/>
        <dbReference type="EC" id="3.6.1.73"/>
    </reaction>
</comment>
<dbReference type="InterPro" id="IPR029001">
    <property type="entry name" value="ITPase-like_fam"/>
</dbReference>
<dbReference type="GO" id="GO:0000166">
    <property type="term" value="F:nucleotide binding"/>
    <property type="evidence" value="ECO:0007669"/>
    <property type="project" value="UniProtKB-KW"/>
</dbReference>
<evidence type="ECO:0000256" key="7">
    <source>
        <dbReference type="ARBA" id="ARBA00023211"/>
    </source>
</evidence>
<dbReference type="FunFam" id="3.90.950.10:FF:000002">
    <property type="entry name" value="Inosine/xanthosine triphosphatase"/>
    <property type="match status" value="1"/>
</dbReference>
<dbReference type="GO" id="GO:0009117">
    <property type="term" value="P:nucleotide metabolic process"/>
    <property type="evidence" value="ECO:0007669"/>
    <property type="project" value="UniProtKB-KW"/>
</dbReference>
<feature type="binding site" evidence="11">
    <location>
        <begin position="61"/>
        <end position="62"/>
    </location>
    <ligand>
        <name>substrate</name>
    </ligand>
</feature>
<evidence type="ECO:0000256" key="10">
    <source>
        <dbReference type="ARBA" id="ARBA00060855"/>
    </source>
</evidence>
<comment type="subunit">
    <text evidence="11">Homodimer.</text>
</comment>
<dbReference type="PANTHER" id="PTHR34699:SF2">
    <property type="entry name" value="NON-CANONICAL PURINE NTP PHOSPHATASE_PRRC1 DOMAIN-CONTAINING PROTEIN"/>
    <property type="match status" value="1"/>
</dbReference>
<gene>
    <name evidence="13" type="ORF">EDD68_11644</name>
</gene>
<keyword evidence="14" id="KW-1185">Reference proteome</keyword>